<name>A0ABW4YPS3_9BACL</name>
<accession>A0ABW4YPS3</accession>
<evidence type="ECO:0000313" key="6">
    <source>
        <dbReference type="EMBL" id="MFD2117730.1"/>
    </source>
</evidence>
<dbReference type="InterPro" id="IPR006129">
    <property type="entry name" value="AdhesinB"/>
</dbReference>
<dbReference type="Pfam" id="PF01297">
    <property type="entry name" value="ZnuA"/>
    <property type="match status" value="1"/>
</dbReference>
<keyword evidence="4" id="KW-0732">Signal</keyword>
<comment type="caution">
    <text evidence="6">The sequence shown here is derived from an EMBL/GenBank/DDBJ whole genome shotgun (WGS) entry which is preliminary data.</text>
</comment>
<comment type="subcellular location">
    <subcellularLocation>
        <location evidence="1">Cell envelope</location>
    </subcellularLocation>
</comment>
<keyword evidence="7" id="KW-1185">Reference proteome</keyword>
<evidence type="ECO:0000313" key="7">
    <source>
        <dbReference type="Proteomes" id="UP001597362"/>
    </source>
</evidence>
<dbReference type="PROSITE" id="PS51257">
    <property type="entry name" value="PROKAR_LIPOPROTEIN"/>
    <property type="match status" value="1"/>
</dbReference>
<evidence type="ECO:0000256" key="3">
    <source>
        <dbReference type="ARBA" id="ARBA00022723"/>
    </source>
</evidence>
<proteinExistence type="inferred from homology"/>
<evidence type="ECO:0000256" key="4">
    <source>
        <dbReference type="ARBA" id="ARBA00022729"/>
    </source>
</evidence>
<dbReference type="PRINTS" id="PR00691">
    <property type="entry name" value="ADHESINB"/>
</dbReference>
<dbReference type="Gene3D" id="3.40.50.1980">
    <property type="entry name" value="Nitrogenase molybdenum iron protein domain"/>
    <property type="match status" value="2"/>
</dbReference>
<dbReference type="InterPro" id="IPR050492">
    <property type="entry name" value="Bact_metal-bind_prot9"/>
</dbReference>
<evidence type="ECO:0000256" key="5">
    <source>
        <dbReference type="RuleBase" id="RU003512"/>
    </source>
</evidence>
<dbReference type="PANTHER" id="PTHR42953">
    <property type="entry name" value="HIGH-AFFINITY ZINC UPTAKE SYSTEM PROTEIN ZNUA-RELATED"/>
    <property type="match status" value="1"/>
</dbReference>
<evidence type="ECO:0000256" key="1">
    <source>
        <dbReference type="ARBA" id="ARBA00004196"/>
    </source>
</evidence>
<dbReference type="PANTHER" id="PTHR42953:SF1">
    <property type="entry name" value="METAL-BINDING PROTEIN HI_0362-RELATED"/>
    <property type="match status" value="1"/>
</dbReference>
<dbReference type="EMBL" id="JBHUHO010000046">
    <property type="protein sequence ID" value="MFD2117730.1"/>
    <property type="molecule type" value="Genomic_DNA"/>
</dbReference>
<dbReference type="PRINTS" id="PR00690">
    <property type="entry name" value="ADHESNFAMILY"/>
</dbReference>
<keyword evidence="2 5" id="KW-0813">Transport</keyword>
<comment type="similarity">
    <text evidence="5">Belongs to the bacterial solute-binding protein 9 family.</text>
</comment>
<dbReference type="SUPFAM" id="SSF53807">
    <property type="entry name" value="Helical backbone' metal receptor"/>
    <property type="match status" value="1"/>
</dbReference>
<dbReference type="InterPro" id="IPR006127">
    <property type="entry name" value="ZnuA-like"/>
</dbReference>
<protein>
    <submittedName>
        <fullName evidence="6">Metal ABC transporter solute-binding protein, Zn/Mn family</fullName>
    </submittedName>
</protein>
<keyword evidence="3" id="KW-0479">Metal-binding</keyword>
<organism evidence="6 7">
    <name type="scientific">Paenibacillus yanchengensis</name>
    <dbReference type="NCBI Taxonomy" id="2035833"/>
    <lineage>
        <taxon>Bacteria</taxon>
        <taxon>Bacillati</taxon>
        <taxon>Bacillota</taxon>
        <taxon>Bacilli</taxon>
        <taxon>Bacillales</taxon>
        <taxon>Paenibacillaceae</taxon>
        <taxon>Paenibacillus</taxon>
    </lineage>
</organism>
<reference evidence="7" key="1">
    <citation type="journal article" date="2019" name="Int. J. Syst. Evol. Microbiol.">
        <title>The Global Catalogue of Microorganisms (GCM) 10K type strain sequencing project: providing services to taxonomists for standard genome sequencing and annotation.</title>
        <authorList>
            <consortium name="The Broad Institute Genomics Platform"/>
            <consortium name="The Broad Institute Genome Sequencing Center for Infectious Disease"/>
            <person name="Wu L."/>
            <person name="Ma J."/>
        </authorList>
    </citation>
    <scope>NUCLEOTIDE SEQUENCE [LARGE SCALE GENOMIC DNA]</scope>
    <source>
        <strain evidence="7">GH52</strain>
    </source>
</reference>
<gene>
    <name evidence="6" type="ORF">ACFSJH_18530</name>
</gene>
<dbReference type="Proteomes" id="UP001597362">
    <property type="component" value="Unassembled WGS sequence"/>
</dbReference>
<dbReference type="RefSeq" id="WP_377774976.1">
    <property type="nucleotide sequence ID" value="NZ_JBHUHO010000046.1"/>
</dbReference>
<evidence type="ECO:0000256" key="2">
    <source>
        <dbReference type="ARBA" id="ARBA00022448"/>
    </source>
</evidence>
<dbReference type="InterPro" id="IPR006128">
    <property type="entry name" value="Lipoprotein_PsaA-like"/>
</dbReference>
<sequence length="311" mass="34416">MRRLVNRGLQMLLLATSIILIVAGCSSEGKVDGKLNITTTTGMIADIAKEVGGPYVHVIALMGSGIDPHLYQVSQGDIRKLDNADIIFYNGLHLEGKMVNMFEKLEKKKTTVAVSSALDPSQLMKDEGQGEDAYDPHIWFDVKMWMSAVEVVKNTLIEKDNLNKLYYEQQAAAYLEKLTDLDHYIHQQVKLIPEQQRILVTAHDAFGYFGRAYGITVTGLQGMNTMAEFGSRDISTLRDFLVENQIKAVFVESSVSPKAMESVIDGARILKHDVSLGGELFSDAMGEEGTPEGTYIGMVKHNIDTLVNALR</sequence>